<proteinExistence type="predicted"/>
<keyword evidence="4" id="KW-0130">Cell adhesion</keyword>
<reference evidence="14" key="2">
    <citation type="submission" date="2025-09" db="UniProtKB">
        <authorList>
            <consortium name="Ensembl"/>
        </authorList>
    </citation>
    <scope>IDENTIFICATION</scope>
</reference>
<evidence type="ECO:0000256" key="7">
    <source>
        <dbReference type="ARBA" id="ARBA00023136"/>
    </source>
</evidence>
<keyword evidence="2 12" id="KW-0812">Transmembrane</keyword>
<feature type="transmembrane region" description="Helical" evidence="12">
    <location>
        <begin position="46"/>
        <end position="70"/>
    </location>
</feature>
<name>A0A8C2MJQ9_CRIGR</name>
<evidence type="ECO:0000256" key="6">
    <source>
        <dbReference type="ARBA" id="ARBA00022989"/>
    </source>
</evidence>
<dbReference type="InterPro" id="IPR052013">
    <property type="entry name" value="Mouse_KLRs"/>
</dbReference>
<organism evidence="14 15">
    <name type="scientific">Cricetulus griseus</name>
    <name type="common">Chinese hamster</name>
    <name type="synonym">Cricetulus barabensis griseus</name>
    <dbReference type="NCBI Taxonomy" id="10029"/>
    <lineage>
        <taxon>Eukaryota</taxon>
        <taxon>Metazoa</taxon>
        <taxon>Chordata</taxon>
        <taxon>Craniata</taxon>
        <taxon>Vertebrata</taxon>
        <taxon>Euteleostomi</taxon>
        <taxon>Mammalia</taxon>
        <taxon>Eutheria</taxon>
        <taxon>Euarchontoglires</taxon>
        <taxon>Glires</taxon>
        <taxon>Rodentia</taxon>
        <taxon>Myomorpha</taxon>
        <taxon>Muroidea</taxon>
        <taxon>Cricetidae</taxon>
        <taxon>Cricetinae</taxon>
        <taxon>Cricetulus</taxon>
    </lineage>
</organism>
<comment type="subcellular location">
    <subcellularLocation>
        <location evidence="1">Membrane</location>
        <topology evidence="1">Single-pass type II membrane protein</topology>
    </subcellularLocation>
</comment>
<protein>
    <recommendedName>
        <fullName evidence="13">C-type lectin domain-containing protein</fullName>
    </recommendedName>
</protein>
<dbReference type="Ensembl" id="ENSCGRT00001022470.1">
    <property type="protein sequence ID" value="ENSCGRP00001018226.1"/>
    <property type="gene ID" value="ENSCGRG00001018036.1"/>
</dbReference>
<evidence type="ECO:0000259" key="13">
    <source>
        <dbReference type="PROSITE" id="PS50041"/>
    </source>
</evidence>
<dbReference type="PROSITE" id="PS50041">
    <property type="entry name" value="C_TYPE_LECTIN_2"/>
    <property type="match status" value="1"/>
</dbReference>
<dbReference type="Proteomes" id="UP000694386">
    <property type="component" value="Unplaced"/>
</dbReference>
<evidence type="ECO:0000256" key="8">
    <source>
        <dbReference type="ARBA" id="ARBA00023157"/>
    </source>
</evidence>
<dbReference type="InterPro" id="IPR013600">
    <property type="entry name" value="Ly49_N"/>
</dbReference>
<dbReference type="InterPro" id="IPR016187">
    <property type="entry name" value="CTDL_fold"/>
</dbReference>
<keyword evidence="5" id="KW-0735">Signal-anchor</keyword>
<keyword evidence="9" id="KW-0675">Receptor</keyword>
<evidence type="ECO:0000256" key="1">
    <source>
        <dbReference type="ARBA" id="ARBA00004606"/>
    </source>
</evidence>
<evidence type="ECO:0000256" key="9">
    <source>
        <dbReference type="ARBA" id="ARBA00023170"/>
    </source>
</evidence>
<keyword evidence="11" id="KW-0175">Coiled coil</keyword>
<dbReference type="GO" id="GO:0007155">
    <property type="term" value="P:cell adhesion"/>
    <property type="evidence" value="ECO:0007669"/>
    <property type="project" value="UniProtKB-KW"/>
</dbReference>
<evidence type="ECO:0000256" key="11">
    <source>
        <dbReference type="SAM" id="Coils"/>
    </source>
</evidence>
<evidence type="ECO:0000256" key="10">
    <source>
        <dbReference type="ARBA" id="ARBA00023180"/>
    </source>
</evidence>
<evidence type="ECO:0000256" key="12">
    <source>
        <dbReference type="SAM" id="Phobius"/>
    </source>
</evidence>
<dbReference type="InterPro" id="IPR001304">
    <property type="entry name" value="C-type_lectin-like"/>
</dbReference>
<feature type="domain" description="C-type lectin" evidence="13">
    <location>
        <begin position="154"/>
        <end position="260"/>
    </location>
</feature>
<keyword evidence="10" id="KW-0325">Glycoprotein</keyword>
<evidence type="ECO:0000256" key="2">
    <source>
        <dbReference type="ARBA" id="ARBA00022692"/>
    </source>
</evidence>
<dbReference type="GO" id="GO:0030246">
    <property type="term" value="F:carbohydrate binding"/>
    <property type="evidence" value="ECO:0007669"/>
    <property type="project" value="UniProtKB-KW"/>
</dbReference>
<dbReference type="AlphaFoldDB" id="A0A8C2MJQ9"/>
<evidence type="ECO:0000313" key="15">
    <source>
        <dbReference type="Proteomes" id="UP000694386"/>
    </source>
</evidence>
<accession>A0A8C2MJQ9</accession>
<dbReference type="Gene3D" id="3.10.100.10">
    <property type="entry name" value="Mannose-Binding Protein A, subunit A"/>
    <property type="match status" value="1"/>
</dbReference>
<dbReference type="PANTHER" id="PTHR46329:SF1">
    <property type="entry name" value="KILLER CELL LECTIN-LIKE RECEPTOR 2"/>
    <property type="match status" value="1"/>
</dbReference>
<dbReference type="Pfam" id="PF00059">
    <property type="entry name" value="Lectin_C"/>
    <property type="match status" value="1"/>
</dbReference>
<sequence length="272" mass="31194">MSDEEITYTTVRFHKSSSVLQNRGRPDETQGLRKSGHRECSVPCHFIAKALGILSAILLVAVAVLVIHIFQCNQENHELKKTLKNLHQEFSTMKNDSNLREEMLKNNKSIEFEALRKSLDSLNRKQDRCFRETKVDLVCKQPPGKHVEVQWFCCGIKCYFIMNKKNWKGCQQTCQDCSFSILKIDDDDELKFLQLQINPSSYWTGLSYETKKRKWQWIDDSPLKLDLIVMSSLCKTGGSAFLSSPGTNNDDCARTHSCIGDNNFPDSLSSKR</sequence>
<evidence type="ECO:0000313" key="14">
    <source>
        <dbReference type="Ensembl" id="ENSCGRP00001018226.1"/>
    </source>
</evidence>
<keyword evidence="8" id="KW-1015">Disulfide bond</keyword>
<dbReference type="SMART" id="SM00034">
    <property type="entry name" value="CLECT"/>
    <property type="match status" value="1"/>
</dbReference>
<keyword evidence="6 12" id="KW-1133">Transmembrane helix</keyword>
<evidence type="ECO:0000256" key="5">
    <source>
        <dbReference type="ARBA" id="ARBA00022968"/>
    </source>
</evidence>
<keyword evidence="3" id="KW-0430">Lectin</keyword>
<dbReference type="GO" id="GO:0005886">
    <property type="term" value="C:plasma membrane"/>
    <property type="evidence" value="ECO:0007669"/>
    <property type="project" value="UniProtKB-ARBA"/>
</dbReference>
<evidence type="ECO:0000256" key="3">
    <source>
        <dbReference type="ARBA" id="ARBA00022734"/>
    </source>
</evidence>
<keyword evidence="7 12" id="KW-0472">Membrane</keyword>
<evidence type="ECO:0000256" key="4">
    <source>
        <dbReference type="ARBA" id="ARBA00022889"/>
    </source>
</evidence>
<dbReference type="InterPro" id="IPR033992">
    <property type="entry name" value="NKR-like_CTLD"/>
</dbReference>
<reference evidence="14" key="1">
    <citation type="submission" date="2025-08" db="UniProtKB">
        <authorList>
            <consortium name="Ensembl"/>
        </authorList>
    </citation>
    <scope>IDENTIFICATION</scope>
</reference>
<dbReference type="CDD" id="cd03593">
    <property type="entry name" value="CLECT_NK_receptors_like"/>
    <property type="match status" value="1"/>
</dbReference>
<dbReference type="PANTHER" id="PTHR46329">
    <property type="entry name" value="KILLER CELL LECTIN-LIKE RECEPTOR 2"/>
    <property type="match status" value="1"/>
</dbReference>
<dbReference type="Pfam" id="PF08391">
    <property type="entry name" value="Ly49"/>
    <property type="match status" value="1"/>
</dbReference>
<dbReference type="SUPFAM" id="SSF56436">
    <property type="entry name" value="C-type lectin-like"/>
    <property type="match status" value="1"/>
</dbReference>
<feature type="coiled-coil region" evidence="11">
    <location>
        <begin position="69"/>
        <end position="125"/>
    </location>
</feature>
<dbReference type="InterPro" id="IPR016186">
    <property type="entry name" value="C-type_lectin-like/link_sf"/>
</dbReference>